<feature type="transmembrane region" description="Helical" evidence="8">
    <location>
        <begin position="79"/>
        <end position="100"/>
    </location>
</feature>
<feature type="transmembrane region" description="Helical" evidence="8">
    <location>
        <begin position="19"/>
        <end position="41"/>
    </location>
</feature>
<evidence type="ECO:0000256" key="3">
    <source>
        <dbReference type="ARBA" id="ARBA00022676"/>
    </source>
</evidence>
<feature type="transmembrane region" description="Helical" evidence="8">
    <location>
        <begin position="133"/>
        <end position="148"/>
    </location>
</feature>
<feature type="domain" description="Glycosyltransferase RgtA/B/C/D-like" evidence="9">
    <location>
        <begin position="60"/>
        <end position="210"/>
    </location>
</feature>
<dbReference type="PANTHER" id="PTHR33908">
    <property type="entry name" value="MANNOSYLTRANSFERASE YKCB-RELATED"/>
    <property type="match status" value="1"/>
</dbReference>
<keyword evidence="11" id="KW-1185">Reference proteome</keyword>
<sequence>MQDTAINNTPAQTRYNTPILYFLLVWTALNILQSCALELHADEAYYWVYSRMMDWGFYYHPPMVAVFIRMGDMLMHNELGVRLATILASTCAIYLMWLMLKRYQVSAKWFIVLISGIWVFHIYGFIATPDSPLLFFAVLFYFFYQRYLDKDSWLLALILGVVVACLMYSKYHGILLVTFTLLANLKLLKRPSFYLIVLLAIGLYVPHILWQYHHGFPALNVNLFERDDTINFTFGFTYLGMQLLLGGAFTSWFLFYKGFTTKVQDVFMRTMLVNAIGIFVFFYLNTFKVDVQPHYTLIGFVPLVMLTLIHFKQDGKNPPAWFYKLSMANIALFVVFRICTIIGFDFLQHAPQLSTYYGFHKWADEVHAKAGDAYVVMRDEYQNPSKYDFYTNSLKGFGYDSKYYRTTQFDMWPFEDEMQHKKVYFLTDSKIPGVTTDSINNLGKWYGGWITDTRTYQKVVFKPTSYILTGTTGSIQTIDLDITNPYPFAISFSNEDITHQLSLEACLFLGTQQVDTQKGTPDFYNITIKPGQEAHYQFPFKVPAKKGLYQLYFSLRTDPFTGSRNSGIIKLTVK</sequence>
<keyword evidence="4" id="KW-0808">Transferase</keyword>
<feature type="transmembrane region" description="Helical" evidence="8">
    <location>
        <begin position="106"/>
        <end position="126"/>
    </location>
</feature>
<comment type="subcellular location">
    <subcellularLocation>
        <location evidence="1">Cell membrane</location>
        <topology evidence="1">Multi-pass membrane protein</topology>
    </subcellularLocation>
</comment>
<dbReference type="Proteomes" id="UP001500742">
    <property type="component" value="Unassembled WGS sequence"/>
</dbReference>
<evidence type="ECO:0000256" key="8">
    <source>
        <dbReference type="SAM" id="Phobius"/>
    </source>
</evidence>
<feature type="transmembrane region" description="Helical" evidence="8">
    <location>
        <begin position="321"/>
        <end position="344"/>
    </location>
</feature>
<feature type="transmembrane region" description="Helical" evidence="8">
    <location>
        <begin position="291"/>
        <end position="309"/>
    </location>
</feature>
<evidence type="ECO:0000256" key="2">
    <source>
        <dbReference type="ARBA" id="ARBA00022475"/>
    </source>
</evidence>
<organism evidence="10 11">
    <name type="scientific">Mucilaginibacter dorajii</name>
    <dbReference type="NCBI Taxonomy" id="692994"/>
    <lineage>
        <taxon>Bacteria</taxon>
        <taxon>Pseudomonadati</taxon>
        <taxon>Bacteroidota</taxon>
        <taxon>Sphingobacteriia</taxon>
        <taxon>Sphingobacteriales</taxon>
        <taxon>Sphingobacteriaceae</taxon>
        <taxon>Mucilaginibacter</taxon>
    </lineage>
</organism>
<dbReference type="EMBL" id="BAAAZC010000007">
    <property type="protein sequence ID" value="GAA3963217.1"/>
    <property type="molecule type" value="Genomic_DNA"/>
</dbReference>
<evidence type="ECO:0000256" key="6">
    <source>
        <dbReference type="ARBA" id="ARBA00022989"/>
    </source>
</evidence>
<protein>
    <recommendedName>
        <fullName evidence="9">Glycosyltransferase RgtA/B/C/D-like domain-containing protein</fullName>
    </recommendedName>
</protein>
<evidence type="ECO:0000259" key="9">
    <source>
        <dbReference type="Pfam" id="PF13231"/>
    </source>
</evidence>
<evidence type="ECO:0000256" key="7">
    <source>
        <dbReference type="ARBA" id="ARBA00023136"/>
    </source>
</evidence>
<evidence type="ECO:0000313" key="11">
    <source>
        <dbReference type="Proteomes" id="UP001500742"/>
    </source>
</evidence>
<feature type="transmembrane region" description="Helical" evidence="8">
    <location>
        <begin position="232"/>
        <end position="254"/>
    </location>
</feature>
<dbReference type="InterPro" id="IPR038731">
    <property type="entry name" value="RgtA/B/C-like"/>
</dbReference>
<keyword evidence="5 8" id="KW-0812">Transmembrane</keyword>
<feature type="transmembrane region" description="Helical" evidence="8">
    <location>
        <begin position="193"/>
        <end position="212"/>
    </location>
</feature>
<evidence type="ECO:0000256" key="1">
    <source>
        <dbReference type="ARBA" id="ARBA00004651"/>
    </source>
</evidence>
<reference evidence="11" key="1">
    <citation type="journal article" date="2019" name="Int. J. Syst. Evol. Microbiol.">
        <title>The Global Catalogue of Microorganisms (GCM) 10K type strain sequencing project: providing services to taxonomists for standard genome sequencing and annotation.</title>
        <authorList>
            <consortium name="The Broad Institute Genomics Platform"/>
            <consortium name="The Broad Institute Genome Sequencing Center for Infectious Disease"/>
            <person name="Wu L."/>
            <person name="Ma J."/>
        </authorList>
    </citation>
    <scope>NUCLEOTIDE SEQUENCE [LARGE SCALE GENOMIC DNA]</scope>
    <source>
        <strain evidence="11">JCM 16601</strain>
    </source>
</reference>
<dbReference type="PANTHER" id="PTHR33908:SF11">
    <property type="entry name" value="MEMBRANE PROTEIN"/>
    <property type="match status" value="1"/>
</dbReference>
<name>A0ABP7PC62_9SPHI</name>
<dbReference type="InterPro" id="IPR050297">
    <property type="entry name" value="LipidA_mod_glycosyltrf_83"/>
</dbReference>
<evidence type="ECO:0000256" key="4">
    <source>
        <dbReference type="ARBA" id="ARBA00022679"/>
    </source>
</evidence>
<keyword evidence="6 8" id="KW-1133">Transmembrane helix</keyword>
<dbReference type="RefSeq" id="WP_259091331.1">
    <property type="nucleotide sequence ID" value="NZ_BAAAZC010000007.1"/>
</dbReference>
<keyword evidence="2" id="KW-1003">Cell membrane</keyword>
<keyword evidence="3" id="KW-0328">Glycosyltransferase</keyword>
<gene>
    <name evidence="10" type="ORF">GCM10022210_09120</name>
</gene>
<feature type="transmembrane region" description="Helical" evidence="8">
    <location>
        <begin position="154"/>
        <end position="181"/>
    </location>
</feature>
<feature type="transmembrane region" description="Helical" evidence="8">
    <location>
        <begin position="266"/>
        <end position="285"/>
    </location>
</feature>
<dbReference type="Pfam" id="PF13231">
    <property type="entry name" value="PMT_2"/>
    <property type="match status" value="1"/>
</dbReference>
<accession>A0ABP7PC62</accession>
<proteinExistence type="predicted"/>
<comment type="caution">
    <text evidence="10">The sequence shown here is derived from an EMBL/GenBank/DDBJ whole genome shotgun (WGS) entry which is preliminary data.</text>
</comment>
<evidence type="ECO:0000256" key="5">
    <source>
        <dbReference type="ARBA" id="ARBA00022692"/>
    </source>
</evidence>
<evidence type="ECO:0000313" key="10">
    <source>
        <dbReference type="EMBL" id="GAA3963217.1"/>
    </source>
</evidence>
<keyword evidence="7 8" id="KW-0472">Membrane</keyword>